<organism evidence="2 3">
    <name type="scientific">Amycolatopsis rubida</name>
    <dbReference type="NCBI Taxonomy" id="112413"/>
    <lineage>
        <taxon>Bacteria</taxon>
        <taxon>Bacillati</taxon>
        <taxon>Actinomycetota</taxon>
        <taxon>Actinomycetes</taxon>
        <taxon>Pseudonocardiales</taxon>
        <taxon>Pseudonocardiaceae</taxon>
        <taxon>Amycolatopsis</taxon>
    </lineage>
</organism>
<reference evidence="2 3" key="1">
    <citation type="submission" date="2016-10" db="EMBL/GenBank/DDBJ databases">
        <authorList>
            <person name="de Groot N.N."/>
        </authorList>
    </citation>
    <scope>NUCLEOTIDE SEQUENCE [LARGE SCALE GENOMIC DNA]</scope>
    <source>
        <strain evidence="2 3">DSM 44637</strain>
    </source>
</reference>
<sequence length="393" mass="42410">MRTLDWLARGPSQAGAEPVRTRNRTLTPAPAGNVARLNSSPAHPLPAAPVCPGAAETPACSARRPSIDLMPPHGRRAVTTEPQRSRAAPPSSPGPQYARSPSRHCSCLGCVLQPETGSLLRQSGNRPARTIPWPVAPRSPPARPRDLAARSRFRSPDPMRRGGPDRARTDGQGFMRPPGPNGVPHCENAGHRGARPAPTVRPSAGEPSQASDRAAPPTRPARRDLALPQPRSFEFGPPRRKTAHNQTGVSRPRLEKLDLAASHLAKAKEEKDCVRAEREGQRDEQVSISALREGDRAAGGGARGRERRMSRAWLDRHVLGTAQSPVPAVHKGRTPARASRSPPPRAHRIPRAPAAPPRNSRRRGVCPSGRRVPGPSAPQRSNPMLATRKDRDR</sequence>
<gene>
    <name evidence="2" type="ORF">SAMN05421854_103210</name>
</gene>
<feature type="compositionally biased region" description="Basic and acidic residues" evidence="1">
    <location>
        <begin position="303"/>
        <end position="318"/>
    </location>
</feature>
<proteinExistence type="predicted"/>
<feature type="region of interest" description="Disordered" evidence="1">
    <location>
        <begin position="1"/>
        <end position="103"/>
    </location>
</feature>
<accession>A0A1I5KJK5</accession>
<feature type="region of interest" description="Disordered" evidence="1">
    <location>
        <begin position="118"/>
        <end position="393"/>
    </location>
</feature>
<evidence type="ECO:0000256" key="1">
    <source>
        <dbReference type="SAM" id="MobiDB-lite"/>
    </source>
</evidence>
<dbReference type="EMBL" id="FOWC01000003">
    <property type="protein sequence ID" value="SFO84826.1"/>
    <property type="molecule type" value="Genomic_DNA"/>
</dbReference>
<feature type="compositionally biased region" description="Basic and acidic residues" evidence="1">
    <location>
        <begin position="266"/>
        <end position="285"/>
    </location>
</feature>
<name>A0A1I5KJK5_9PSEU</name>
<protein>
    <submittedName>
        <fullName evidence="2">Uncharacterized protein</fullName>
    </submittedName>
</protein>
<evidence type="ECO:0000313" key="2">
    <source>
        <dbReference type="EMBL" id="SFO84826.1"/>
    </source>
</evidence>
<dbReference type="AlphaFoldDB" id="A0A1I5KJK5"/>
<feature type="compositionally biased region" description="Basic and acidic residues" evidence="1">
    <location>
        <begin position="143"/>
        <end position="169"/>
    </location>
</feature>
<dbReference type="Proteomes" id="UP000199137">
    <property type="component" value="Unassembled WGS sequence"/>
</dbReference>
<evidence type="ECO:0000313" key="3">
    <source>
        <dbReference type="Proteomes" id="UP000199137"/>
    </source>
</evidence>